<feature type="transmembrane region" description="Helical" evidence="1">
    <location>
        <begin position="50"/>
        <end position="72"/>
    </location>
</feature>
<dbReference type="InterPro" id="IPR000620">
    <property type="entry name" value="EamA_dom"/>
</dbReference>
<dbReference type="Proteomes" id="UP000438991">
    <property type="component" value="Unassembled WGS sequence"/>
</dbReference>
<protein>
    <submittedName>
        <fullName evidence="3">EamA family transporter</fullName>
    </submittedName>
</protein>
<evidence type="ECO:0000313" key="4">
    <source>
        <dbReference type="Proteomes" id="UP000438991"/>
    </source>
</evidence>
<keyword evidence="1" id="KW-0812">Transmembrane</keyword>
<feature type="transmembrane region" description="Helical" evidence="1">
    <location>
        <begin position="194"/>
        <end position="214"/>
    </location>
</feature>
<feature type="transmembrane region" description="Helical" evidence="1">
    <location>
        <begin position="162"/>
        <end position="182"/>
    </location>
</feature>
<reference evidence="3 4" key="1">
    <citation type="submission" date="2019-11" db="EMBL/GenBank/DDBJ databases">
        <title>Whole-genome sequence of Rhodoplanes serenus DSM 18633, type strain.</title>
        <authorList>
            <person name="Kyndt J.A."/>
            <person name="Meyer T.E."/>
        </authorList>
    </citation>
    <scope>NUCLEOTIDE SEQUENCE [LARGE SCALE GENOMIC DNA]</scope>
    <source>
        <strain evidence="3 4">DSM 18633</strain>
    </source>
</reference>
<organism evidence="3 4">
    <name type="scientific">Rhodoplanes serenus</name>
    <dbReference type="NCBI Taxonomy" id="200615"/>
    <lineage>
        <taxon>Bacteria</taxon>
        <taxon>Pseudomonadati</taxon>
        <taxon>Pseudomonadota</taxon>
        <taxon>Alphaproteobacteria</taxon>
        <taxon>Hyphomicrobiales</taxon>
        <taxon>Nitrobacteraceae</taxon>
        <taxon>Rhodoplanes</taxon>
    </lineage>
</organism>
<accession>A0A9X4XQ47</accession>
<sequence length="300" mass="30926">MPGRLRGPLLPSGSDLGRRLHDYGPGLVAAVAFAGADIFTKLALAAGTDVLTIATVRSLLGVGLTAAWIALGRAPVPLTATERGVASAVGVLYAGIIFCVFKAIELLTVPMAILTYFSYPLVTGIAGALLGVEKLGWRGLAAAAVAFAGLALTIGANPGDVSLAGIAYALAAAACRVAVLLVSRVWLLRADARLSTWYSGLVTTALFCVASLVLQHFVPPVGPVGWLWVVLIGVTTTTGVAVLFVSTTRIGPFLTALTMNLEPLLATVLSALFLGELFTLVQALGAAVMIASLFAFQLRR</sequence>
<dbReference type="EMBL" id="WNKV01000030">
    <property type="protein sequence ID" value="MTW19345.1"/>
    <property type="molecule type" value="Genomic_DNA"/>
</dbReference>
<evidence type="ECO:0000313" key="3">
    <source>
        <dbReference type="EMBL" id="MTW19345.1"/>
    </source>
</evidence>
<dbReference type="Pfam" id="PF00892">
    <property type="entry name" value="EamA"/>
    <property type="match status" value="2"/>
</dbReference>
<dbReference type="PANTHER" id="PTHR22911:SF79">
    <property type="entry name" value="MOBA-LIKE NTP TRANSFERASE DOMAIN-CONTAINING PROTEIN"/>
    <property type="match status" value="1"/>
</dbReference>
<name>A0A9X4XQ47_9BRAD</name>
<gene>
    <name evidence="3" type="ORF">GJ689_24440</name>
</gene>
<feature type="transmembrane region" description="Helical" evidence="1">
    <location>
        <begin position="280"/>
        <end position="298"/>
    </location>
</feature>
<feature type="transmembrane region" description="Helical" evidence="1">
    <location>
        <begin position="84"/>
        <end position="104"/>
    </location>
</feature>
<dbReference type="GO" id="GO:0016020">
    <property type="term" value="C:membrane"/>
    <property type="evidence" value="ECO:0007669"/>
    <property type="project" value="InterPro"/>
</dbReference>
<feature type="transmembrane region" description="Helical" evidence="1">
    <location>
        <begin position="253"/>
        <end position="274"/>
    </location>
</feature>
<proteinExistence type="predicted"/>
<evidence type="ECO:0000259" key="2">
    <source>
        <dbReference type="Pfam" id="PF00892"/>
    </source>
</evidence>
<feature type="domain" description="EamA" evidence="2">
    <location>
        <begin position="27"/>
        <end position="154"/>
    </location>
</feature>
<dbReference type="InterPro" id="IPR037185">
    <property type="entry name" value="EmrE-like"/>
</dbReference>
<comment type="caution">
    <text evidence="3">The sequence shown here is derived from an EMBL/GenBank/DDBJ whole genome shotgun (WGS) entry which is preliminary data.</text>
</comment>
<feature type="transmembrane region" description="Helical" evidence="1">
    <location>
        <begin position="139"/>
        <end position="156"/>
    </location>
</feature>
<keyword evidence="1" id="KW-1133">Transmembrane helix</keyword>
<dbReference type="SUPFAM" id="SSF103481">
    <property type="entry name" value="Multidrug resistance efflux transporter EmrE"/>
    <property type="match status" value="2"/>
</dbReference>
<feature type="transmembrane region" description="Helical" evidence="1">
    <location>
        <begin position="110"/>
        <end position="132"/>
    </location>
</feature>
<dbReference type="AlphaFoldDB" id="A0A9X4XQ47"/>
<keyword evidence="1" id="KW-0472">Membrane</keyword>
<feature type="transmembrane region" description="Helical" evidence="1">
    <location>
        <begin position="226"/>
        <end position="246"/>
    </location>
</feature>
<feature type="domain" description="EamA" evidence="2">
    <location>
        <begin position="164"/>
        <end position="294"/>
    </location>
</feature>
<evidence type="ECO:0000256" key="1">
    <source>
        <dbReference type="SAM" id="Phobius"/>
    </source>
</evidence>
<dbReference type="PANTHER" id="PTHR22911">
    <property type="entry name" value="ACYL-MALONYL CONDENSING ENZYME-RELATED"/>
    <property type="match status" value="1"/>
</dbReference>